<keyword evidence="2" id="KW-1185">Reference proteome</keyword>
<accession>A0ACD3B770</accession>
<name>A0ACD3B770_9AGAR</name>
<protein>
    <submittedName>
        <fullName evidence="1">Uncharacterized protein</fullName>
    </submittedName>
</protein>
<proteinExistence type="predicted"/>
<gene>
    <name evidence="1" type="ORF">BDN72DRAFT_149598</name>
</gene>
<evidence type="ECO:0000313" key="1">
    <source>
        <dbReference type="EMBL" id="TFK73686.1"/>
    </source>
</evidence>
<sequence>MVASQLQPSIHSKAYTLVLIARAHSIHGDLQHSTIRRNIAEDYRKILRNVLMIDAAAFWLTQKKKCYWNLGRRRLRMLRRGGGPGGSVPSTDGFGGGRDGGGTVGAHNDGSVHVHIATVCVGARGIFCGTRRESQNDSGGGGG</sequence>
<dbReference type="Proteomes" id="UP000308600">
    <property type="component" value="Unassembled WGS sequence"/>
</dbReference>
<reference evidence="1 2" key="1">
    <citation type="journal article" date="2019" name="Nat. Ecol. Evol.">
        <title>Megaphylogeny resolves global patterns of mushroom evolution.</title>
        <authorList>
            <person name="Varga T."/>
            <person name="Krizsan K."/>
            <person name="Foldi C."/>
            <person name="Dima B."/>
            <person name="Sanchez-Garcia M."/>
            <person name="Sanchez-Ramirez S."/>
            <person name="Szollosi G.J."/>
            <person name="Szarkandi J.G."/>
            <person name="Papp V."/>
            <person name="Albert L."/>
            <person name="Andreopoulos W."/>
            <person name="Angelini C."/>
            <person name="Antonin V."/>
            <person name="Barry K.W."/>
            <person name="Bougher N.L."/>
            <person name="Buchanan P."/>
            <person name="Buyck B."/>
            <person name="Bense V."/>
            <person name="Catcheside P."/>
            <person name="Chovatia M."/>
            <person name="Cooper J."/>
            <person name="Damon W."/>
            <person name="Desjardin D."/>
            <person name="Finy P."/>
            <person name="Geml J."/>
            <person name="Haridas S."/>
            <person name="Hughes K."/>
            <person name="Justo A."/>
            <person name="Karasinski D."/>
            <person name="Kautmanova I."/>
            <person name="Kiss B."/>
            <person name="Kocsube S."/>
            <person name="Kotiranta H."/>
            <person name="LaButti K.M."/>
            <person name="Lechner B.E."/>
            <person name="Liimatainen K."/>
            <person name="Lipzen A."/>
            <person name="Lukacs Z."/>
            <person name="Mihaltcheva S."/>
            <person name="Morgado L.N."/>
            <person name="Niskanen T."/>
            <person name="Noordeloos M.E."/>
            <person name="Ohm R.A."/>
            <person name="Ortiz-Santana B."/>
            <person name="Ovrebo C."/>
            <person name="Racz N."/>
            <person name="Riley R."/>
            <person name="Savchenko A."/>
            <person name="Shiryaev A."/>
            <person name="Soop K."/>
            <person name="Spirin V."/>
            <person name="Szebenyi C."/>
            <person name="Tomsovsky M."/>
            <person name="Tulloss R.E."/>
            <person name="Uehling J."/>
            <person name="Grigoriev I.V."/>
            <person name="Vagvolgyi C."/>
            <person name="Papp T."/>
            <person name="Martin F.M."/>
            <person name="Miettinen O."/>
            <person name="Hibbett D.S."/>
            <person name="Nagy L.G."/>
        </authorList>
    </citation>
    <scope>NUCLEOTIDE SEQUENCE [LARGE SCALE GENOMIC DNA]</scope>
    <source>
        <strain evidence="1 2">NL-1719</strain>
    </source>
</reference>
<dbReference type="EMBL" id="ML208273">
    <property type="protein sequence ID" value="TFK73686.1"/>
    <property type="molecule type" value="Genomic_DNA"/>
</dbReference>
<organism evidence="1 2">
    <name type="scientific">Pluteus cervinus</name>
    <dbReference type="NCBI Taxonomy" id="181527"/>
    <lineage>
        <taxon>Eukaryota</taxon>
        <taxon>Fungi</taxon>
        <taxon>Dikarya</taxon>
        <taxon>Basidiomycota</taxon>
        <taxon>Agaricomycotina</taxon>
        <taxon>Agaricomycetes</taxon>
        <taxon>Agaricomycetidae</taxon>
        <taxon>Agaricales</taxon>
        <taxon>Pluteineae</taxon>
        <taxon>Pluteaceae</taxon>
        <taxon>Pluteus</taxon>
    </lineage>
</organism>
<evidence type="ECO:0000313" key="2">
    <source>
        <dbReference type="Proteomes" id="UP000308600"/>
    </source>
</evidence>